<dbReference type="GO" id="GO:0003735">
    <property type="term" value="F:structural constituent of ribosome"/>
    <property type="evidence" value="ECO:0007669"/>
    <property type="project" value="InterPro"/>
</dbReference>
<dbReference type="SUPFAM" id="SSF52161">
    <property type="entry name" value="Ribosomal protein L13"/>
    <property type="match status" value="1"/>
</dbReference>
<evidence type="ECO:0000313" key="6">
    <source>
        <dbReference type="Proteomes" id="UP000034508"/>
    </source>
</evidence>
<evidence type="ECO:0000256" key="3">
    <source>
        <dbReference type="ARBA" id="ARBA00023274"/>
    </source>
</evidence>
<dbReference type="PANTHER" id="PTHR11545:SF2">
    <property type="entry name" value="LARGE RIBOSOMAL SUBUNIT PROTEIN UL13M"/>
    <property type="match status" value="1"/>
</dbReference>
<dbReference type="EMBL" id="LBSM01000007">
    <property type="protein sequence ID" value="KKQ18234.1"/>
    <property type="molecule type" value="Genomic_DNA"/>
</dbReference>
<comment type="similarity">
    <text evidence="1 4">Belongs to the universal ribosomal protein uL13 family.</text>
</comment>
<keyword evidence="2 4" id="KW-0689">Ribosomal protein</keyword>
<dbReference type="HAMAP" id="MF_01366">
    <property type="entry name" value="Ribosomal_uL13"/>
    <property type="match status" value="1"/>
</dbReference>
<dbReference type="InterPro" id="IPR005822">
    <property type="entry name" value="Ribosomal_uL13"/>
</dbReference>
<evidence type="ECO:0000256" key="4">
    <source>
        <dbReference type="HAMAP-Rule" id="MF_01366"/>
    </source>
</evidence>
<dbReference type="PIRSF" id="PIRSF002181">
    <property type="entry name" value="Ribosomal_L13"/>
    <property type="match status" value="1"/>
</dbReference>
<comment type="caution">
    <text evidence="5">The sequence shown here is derived from an EMBL/GenBank/DDBJ whole genome shotgun (WGS) entry which is preliminary data.</text>
</comment>
<dbReference type="PATRIC" id="fig|1618331.3.peg.519"/>
<dbReference type="CDD" id="cd00392">
    <property type="entry name" value="Ribosomal_L13"/>
    <property type="match status" value="1"/>
</dbReference>
<comment type="subunit">
    <text evidence="4">Part of the 50S ribosomal subunit.</text>
</comment>
<dbReference type="InterPro" id="IPR036899">
    <property type="entry name" value="Ribosomal_uL13_sf"/>
</dbReference>
<dbReference type="GO" id="GO:1990904">
    <property type="term" value="C:ribonucleoprotein complex"/>
    <property type="evidence" value="ECO:0007669"/>
    <property type="project" value="UniProtKB-KW"/>
</dbReference>
<dbReference type="Pfam" id="PF00572">
    <property type="entry name" value="Ribosomal_L13"/>
    <property type="match status" value="1"/>
</dbReference>
<sequence>MPIQAQTKKPVKIQSKLKKPVQKLKNKLEIKTHTIDADGKILGRLATEIAVILRGKDKPSFQPYLAMGDKVLILNASKIKVTGGKETKKMYYSHSGYLGHLKTLSYNDIFKKNPGEVIKRAVWGMLPKNKLRKIWIKNLEIRNES</sequence>
<dbReference type="GO" id="GO:0003729">
    <property type="term" value="F:mRNA binding"/>
    <property type="evidence" value="ECO:0007669"/>
    <property type="project" value="TreeGrafter"/>
</dbReference>
<comment type="function">
    <text evidence="4">This protein is one of the early assembly proteins of the 50S ribosomal subunit, although it is not seen to bind rRNA by itself. It is important during the early stages of 50S assembly.</text>
</comment>
<reference evidence="5 6" key="1">
    <citation type="journal article" date="2015" name="Nature">
        <title>rRNA introns, odd ribosomes, and small enigmatic genomes across a large radiation of phyla.</title>
        <authorList>
            <person name="Brown C.T."/>
            <person name="Hug L.A."/>
            <person name="Thomas B.C."/>
            <person name="Sharon I."/>
            <person name="Castelle C.J."/>
            <person name="Singh A."/>
            <person name="Wilkins M.J."/>
            <person name="Williams K.H."/>
            <person name="Banfield J.F."/>
        </authorList>
    </citation>
    <scope>NUCLEOTIDE SEQUENCE [LARGE SCALE GENOMIC DNA]</scope>
</reference>
<accession>A0A0G0I1V4</accession>
<dbReference type="PANTHER" id="PTHR11545">
    <property type="entry name" value="RIBOSOMAL PROTEIN L13"/>
    <property type="match status" value="1"/>
</dbReference>
<dbReference type="Proteomes" id="UP000034508">
    <property type="component" value="Unassembled WGS sequence"/>
</dbReference>
<dbReference type="InterPro" id="IPR005823">
    <property type="entry name" value="Ribosomal_uL13_bac-type"/>
</dbReference>
<evidence type="ECO:0000256" key="1">
    <source>
        <dbReference type="ARBA" id="ARBA00006227"/>
    </source>
</evidence>
<gene>
    <name evidence="4" type="primary">rplM</name>
    <name evidence="5" type="ORF">US31_C0007G0040</name>
</gene>
<protein>
    <recommendedName>
        <fullName evidence="4">Large ribosomal subunit protein uL13</fullName>
    </recommendedName>
</protein>
<name>A0A0G0I1V4_9BACT</name>
<proteinExistence type="inferred from homology"/>
<evidence type="ECO:0000313" key="5">
    <source>
        <dbReference type="EMBL" id="KKQ18234.1"/>
    </source>
</evidence>
<dbReference type="GO" id="GO:0017148">
    <property type="term" value="P:negative regulation of translation"/>
    <property type="evidence" value="ECO:0007669"/>
    <property type="project" value="TreeGrafter"/>
</dbReference>
<dbReference type="GO" id="GO:0005840">
    <property type="term" value="C:ribosome"/>
    <property type="evidence" value="ECO:0007669"/>
    <property type="project" value="UniProtKB-KW"/>
</dbReference>
<dbReference type="GO" id="GO:0006412">
    <property type="term" value="P:translation"/>
    <property type="evidence" value="ECO:0007669"/>
    <property type="project" value="UniProtKB-UniRule"/>
</dbReference>
<evidence type="ECO:0000256" key="2">
    <source>
        <dbReference type="ARBA" id="ARBA00022980"/>
    </source>
</evidence>
<dbReference type="AlphaFoldDB" id="A0A0G0I1V4"/>
<dbReference type="NCBIfam" id="TIGR01066">
    <property type="entry name" value="rplM_bact"/>
    <property type="match status" value="1"/>
</dbReference>
<dbReference type="Gene3D" id="3.90.1180.10">
    <property type="entry name" value="Ribosomal protein L13"/>
    <property type="match status" value="1"/>
</dbReference>
<keyword evidence="3 4" id="KW-0687">Ribonucleoprotein</keyword>
<organism evidence="5 6">
    <name type="scientific">Berkelbacteria bacterium GW2011_GWA1_36_9</name>
    <dbReference type="NCBI Taxonomy" id="1618331"/>
    <lineage>
        <taxon>Bacteria</taxon>
        <taxon>Candidatus Berkelbacteria</taxon>
    </lineage>
</organism>